<evidence type="ECO:0000256" key="3">
    <source>
        <dbReference type="ARBA" id="ARBA00013368"/>
    </source>
</evidence>
<dbReference type="Pfam" id="PF13558">
    <property type="entry name" value="SbcC_Walker_B"/>
    <property type="match status" value="1"/>
</dbReference>
<dbReference type="SUPFAM" id="SSF52540">
    <property type="entry name" value="P-loop containing nucleoside triphosphate hydrolases"/>
    <property type="match status" value="1"/>
</dbReference>
<gene>
    <name evidence="6" type="ORF">H8J70_05605</name>
</gene>
<keyword evidence="7" id="KW-1185">Reference proteome</keyword>
<feature type="compositionally biased region" description="Basic and acidic residues" evidence="5">
    <location>
        <begin position="527"/>
        <end position="545"/>
    </location>
</feature>
<evidence type="ECO:0000256" key="4">
    <source>
        <dbReference type="SAM" id="Coils"/>
    </source>
</evidence>
<evidence type="ECO:0000313" key="6">
    <source>
        <dbReference type="EMBL" id="MBC3536722.1"/>
    </source>
</evidence>
<proteinExistence type="inferred from homology"/>
<evidence type="ECO:0000256" key="1">
    <source>
        <dbReference type="ARBA" id="ARBA00006930"/>
    </source>
</evidence>
<sequence>MKPIYLEMHAFGPYAGKQIIDFRQLGTRQLFLIYGPTGSGKTTILDAICYALYGDTSGNSRSGTNMRSEYATADEATKVLFAFAIGEKCYCIERSPEQYVAKKRGTGLKHEPMHAALYEWQGDEMTGTLITSRNVKAEVENLLGFKYDQFRQVVLLPQGEFRRLLLAPSAERQQIMQVLFHTERYGRLEQLADAEQKAAGKGNEERNMKIAQYLELAGAADEQALAATIAARTGDVKTKEEEVRVALQQRDAHQRQVQQLEVLDHQWQTLDRAEKELQALQQQETAIAKEREYLQKLEKAELLAEPCQHLADILRQGKAARAEYDRFQAEAQQAQQAEKELQVQSERWEKERPAYTERAKQIGKLEGLQAQAAAYADVCRQEKQAAARAAGAQKEQEKAQASVLSWRQKVQRAQEQTGNLPQLAATAEQKRADVQNAEVCLSRELALEALAQDIHQAEACWRQAIQELTKADEAAAHDRVDFEAVSQRYQQGQAFVLSETLTEGAPCPVCGATTHPHKAAKPADFPQKSDVDRRKALAAESEKKRQAAEVQAKSLETALKEKQKQYEQQRRTYPAEKDSRTWQTYVQEGKQQLADVDRQVKALQQLQHDLLQWQQSLADQETAAEKARQEAETAGREHVRQIEIKTQAEAVLPEEYRQPEALQQALQGLREQQQAFDRATSALQQQLAETMQAAARFSGQAAAALKQRENLAAQYTETRTALTEQAQAYGFASLQECQDLQAHIPNAATVRQAIKDYEGQVQQVQGQLQLARQATTGKERPQMQVAYEKLKEENERCQHLSQAVAALQTELRQLETYERQIAKWQQEQATLAKRYETIRSVYDLLKGDATGVNFERYVLGALLDEVLQAANLRLEKMSRSRYELQRSHSREDKRVLRAGLDIEVFDTYTGYARPANTLSGGETFLASLSLALGLTDVVQAYSGGIHLDTIFIDEGFGTLDPETLDFALKTLMELKQGGRLVGIISHVGELRERIDTRLAIQKTKRGSTASFELL</sequence>
<comment type="subunit">
    <text evidence="2">Heterodimer of SbcC and SbcD.</text>
</comment>
<organism evidence="6 7">
    <name type="scientific">Megasphaera hominis</name>
    <dbReference type="NCBI Taxonomy" id="159836"/>
    <lineage>
        <taxon>Bacteria</taxon>
        <taxon>Bacillati</taxon>
        <taxon>Bacillota</taxon>
        <taxon>Negativicutes</taxon>
        <taxon>Veillonellales</taxon>
        <taxon>Veillonellaceae</taxon>
        <taxon>Megasphaera</taxon>
    </lineage>
</organism>
<evidence type="ECO:0000256" key="5">
    <source>
        <dbReference type="SAM" id="MobiDB-lite"/>
    </source>
</evidence>
<dbReference type="Proteomes" id="UP000606870">
    <property type="component" value="Unassembled WGS sequence"/>
</dbReference>
<feature type="region of interest" description="Disordered" evidence="5">
    <location>
        <begin position="514"/>
        <end position="545"/>
    </location>
</feature>
<dbReference type="RefSeq" id="WP_186502877.1">
    <property type="nucleotide sequence ID" value="NZ_JACOGK010000013.1"/>
</dbReference>
<dbReference type="PANTHER" id="PTHR32114">
    <property type="entry name" value="ABC TRANSPORTER ABCH.3"/>
    <property type="match status" value="1"/>
</dbReference>
<name>A0ABR6VJ11_9FIRM</name>
<evidence type="ECO:0000313" key="7">
    <source>
        <dbReference type="Proteomes" id="UP000606870"/>
    </source>
</evidence>
<comment type="caution">
    <text evidence="6">The sequence shown here is derived from an EMBL/GenBank/DDBJ whole genome shotgun (WGS) entry which is preliminary data.</text>
</comment>
<dbReference type="Pfam" id="PF13555">
    <property type="entry name" value="AAA_29"/>
    <property type="match status" value="1"/>
</dbReference>
<keyword evidence="4" id="KW-0175">Coiled coil</keyword>
<protein>
    <recommendedName>
        <fullName evidence="3">Nuclease SbcCD subunit C</fullName>
    </recommendedName>
</protein>
<reference evidence="6 7" key="1">
    <citation type="submission" date="2020-08" db="EMBL/GenBank/DDBJ databases">
        <authorList>
            <person name="Liu C."/>
            <person name="Sun Q."/>
        </authorList>
    </citation>
    <scope>NUCLEOTIDE SEQUENCE [LARGE SCALE GENOMIC DNA]</scope>
    <source>
        <strain evidence="6 7">NSJ-59</strain>
    </source>
</reference>
<accession>A0ABR6VJ11</accession>
<feature type="coiled-coil region" evidence="4">
    <location>
        <begin position="747"/>
        <end position="834"/>
    </location>
</feature>
<dbReference type="InterPro" id="IPR027417">
    <property type="entry name" value="P-loop_NTPase"/>
</dbReference>
<comment type="similarity">
    <text evidence="1">Belongs to the SMC family. SbcC subfamily.</text>
</comment>
<dbReference type="Gene3D" id="3.40.50.300">
    <property type="entry name" value="P-loop containing nucleotide triphosphate hydrolases"/>
    <property type="match status" value="2"/>
</dbReference>
<feature type="coiled-coil region" evidence="4">
    <location>
        <begin position="236"/>
        <end position="351"/>
    </location>
</feature>
<dbReference type="EMBL" id="JACOGK010000013">
    <property type="protein sequence ID" value="MBC3536722.1"/>
    <property type="molecule type" value="Genomic_DNA"/>
</dbReference>
<evidence type="ECO:0000256" key="2">
    <source>
        <dbReference type="ARBA" id="ARBA00011322"/>
    </source>
</evidence>
<dbReference type="PANTHER" id="PTHR32114:SF2">
    <property type="entry name" value="ABC TRANSPORTER ABCH.3"/>
    <property type="match status" value="1"/>
</dbReference>